<sequence>MGLFNRFSNVAKAKTSKVIERFEDPDEQLDYAYEKLVEEKKKVDVAVRDSIAAKNLKKRELNEAQKKAVSVHNRALDYRKRALALEEKLPELEGTKQEKAEMQVEQLNSAATQLLEEENRARERIPMLQQSVADMEKKVRMLKDKQVDLTAKIQRFADKRTDLKSDYAMAKASKRVNDALSGIDGEISDVDLTVQRMTEKIRMEEAKADASAELGTAAGTTDLGLSEIERELKTSDSLSSLDDELNRK</sequence>
<keyword evidence="2" id="KW-0175">Coiled coil</keyword>
<evidence type="ECO:0000256" key="2">
    <source>
        <dbReference type="SAM" id="Coils"/>
    </source>
</evidence>
<evidence type="ECO:0000313" key="4">
    <source>
        <dbReference type="EMBL" id="AAU83659.1"/>
    </source>
</evidence>
<feature type="region of interest" description="Disordered" evidence="3">
    <location>
        <begin position="207"/>
        <end position="228"/>
    </location>
</feature>
<feature type="coiled-coil region" evidence="2">
    <location>
        <begin position="97"/>
        <end position="152"/>
    </location>
</feature>
<comment type="similarity">
    <text evidence="1">Belongs to the PspA/Vipp/IM30 family.</text>
</comment>
<proteinExistence type="inferred from homology"/>
<dbReference type="PANTHER" id="PTHR31088:SF6">
    <property type="entry name" value="PHAGE SHOCK PROTEIN A"/>
    <property type="match status" value="1"/>
</dbReference>
<reference evidence="4" key="2">
    <citation type="submission" date="2004-08" db="EMBL/GenBank/DDBJ databases">
        <authorList>
            <person name="Putnam N."/>
            <person name="Detter J.C."/>
            <person name="Richardson P.M."/>
            <person name="Rokhsar D."/>
        </authorList>
    </citation>
    <scope>NUCLEOTIDE SEQUENCE</scope>
</reference>
<reference evidence="4" key="1">
    <citation type="journal article" date="2004" name="Science">
        <title>Reverse methanogenesis: testing the hypothesis with environmental genomics.</title>
        <authorList>
            <person name="Hallam S.J."/>
            <person name="Putnam N."/>
            <person name="Preston C.M."/>
            <person name="Detter J.C."/>
            <person name="Rokhsar D."/>
            <person name="Richardson P.M."/>
            <person name="DeLong E.F."/>
        </authorList>
    </citation>
    <scope>NUCLEOTIDE SEQUENCE</scope>
</reference>
<organism evidence="4">
    <name type="scientific">Uncultured archaeon GZfos26G2</name>
    <dbReference type="NCBI Taxonomy" id="3386331"/>
    <lineage>
        <taxon>Archaea</taxon>
        <taxon>Methanobacteriati</taxon>
        <taxon>Methanobacteriota</taxon>
        <taxon>Stenosarchaea group</taxon>
        <taxon>Methanomicrobia</taxon>
        <taxon>Candidatus Methanophagales</taxon>
        <taxon>Candidatus Methanophagaceae</taxon>
        <taxon>Candidatus Methanophaga</taxon>
    </lineage>
</organism>
<evidence type="ECO:0000256" key="1">
    <source>
        <dbReference type="ARBA" id="ARBA00043985"/>
    </source>
</evidence>
<name>Q64AB8_UNCAG</name>
<dbReference type="AlphaFoldDB" id="Q64AB8"/>
<dbReference type="PANTHER" id="PTHR31088">
    <property type="entry name" value="MEMBRANE-ASSOCIATED PROTEIN VIPP1, CHLOROPLASTIC"/>
    <property type="match status" value="1"/>
</dbReference>
<evidence type="ECO:0000256" key="3">
    <source>
        <dbReference type="SAM" id="MobiDB-lite"/>
    </source>
</evidence>
<dbReference type="Pfam" id="PF04012">
    <property type="entry name" value="PspA_IM30"/>
    <property type="match status" value="1"/>
</dbReference>
<protein>
    <submittedName>
        <fullName evidence="4">Phage shock protein A</fullName>
    </submittedName>
</protein>
<accession>Q64AB8</accession>
<dbReference type="EMBL" id="AY714855">
    <property type="protein sequence ID" value="AAU83659.1"/>
    <property type="molecule type" value="Genomic_DNA"/>
</dbReference>
<dbReference type="InterPro" id="IPR007157">
    <property type="entry name" value="PspA_VIPP1"/>
</dbReference>
<gene>
    <name evidence="4" type="ORF">GZ32E7_20</name>
</gene>